<feature type="domain" description="EGF-like" evidence="17">
    <location>
        <begin position="356"/>
        <end position="405"/>
    </location>
</feature>
<dbReference type="InterPro" id="IPR013032">
    <property type="entry name" value="EGF-like_CS"/>
</dbReference>
<dbReference type="FunFam" id="2.10.25.10:FF:000391">
    <property type="entry name" value="Weary, isoform C"/>
    <property type="match status" value="1"/>
</dbReference>
<dbReference type="SMART" id="SM00179">
    <property type="entry name" value="EGF_CA"/>
    <property type="match status" value="4"/>
</dbReference>
<evidence type="ECO:0000313" key="19">
    <source>
        <dbReference type="WBParaSite" id="MCU_003533-RA"/>
    </source>
</evidence>
<dbReference type="SUPFAM" id="SSF57196">
    <property type="entry name" value="EGF/Laminin"/>
    <property type="match status" value="2"/>
</dbReference>
<evidence type="ECO:0000256" key="11">
    <source>
        <dbReference type="ARBA" id="ARBA00023157"/>
    </source>
</evidence>
<protein>
    <recommendedName>
        <fullName evidence="15">Delta-like protein</fullName>
    </recommendedName>
</protein>
<keyword evidence="12" id="KW-0325">Glycoprotein</keyword>
<feature type="disulfide bond" evidence="13">
    <location>
        <begin position="436"/>
        <end position="445"/>
    </location>
</feature>
<organism evidence="19">
    <name type="scientific">Mesocestoides corti</name>
    <name type="common">Flatworm</name>
    <dbReference type="NCBI Taxonomy" id="53468"/>
    <lineage>
        <taxon>Eukaryota</taxon>
        <taxon>Metazoa</taxon>
        <taxon>Spiralia</taxon>
        <taxon>Lophotrochozoa</taxon>
        <taxon>Platyhelminthes</taxon>
        <taxon>Cestoda</taxon>
        <taxon>Eucestoda</taxon>
        <taxon>Cyclophyllidea</taxon>
        <taxon>Mesocestoididae</taxon>
        <taxon>Mesocestoides</taxon>
    </lineage>
</organism>
<dbReference type="FunFam" id="2.10.25.140:FF:000001">
    <property type="entry name" value="Delta-like protein"/>
    <property type="match status" value="1"/>
</dbReference>
<evidence type="ECO:0000256" key="6">
    <source>
        <dbReference type="ARBA" id="ARBA00022729"/>
    </source>
</evidence>
<dbReference type="SMART" id="SM00051">
    <property type="entry name" value="DSL"/>
    <property type="match status" value="1"/>
</dbReference>
<dbReference type="Gene3D" id="2.10.25.140">
    <property type="match status" value="1"/>
</dbReference>
<evidence type="ECO:0000256" key="1">
    <source>
        <dbReference type="ARBA" id="ARBA00004251"/>
    </source>
</evidence>
<dbReference type="GO" id="GO:0005886">
    <property type="term" value="C:plasma membrane"/>
    <property type="evidence" value="ECO:0007669"/>
    <property type="project" value="UniProtKB-SubCell"/>
</dbReference>
<dbReference type="PROSITE" id="PS50026">
    <property type="entry name" value="EGF_3"/>
    <property type="match status" value="6"/>
</dbReference>
<evidence type="ECO:0000256" key="15">
    <source>
        <dbReference type="RuleBase" id="RU280815"/>
    </source>
</evidence>
<dbReference type="InterPro" id="IPR009030">
    <property type="entry name" value="Growth_fac_rcpt_cys_sf"/>
</dbReference>
<name>A0A5K3EVY9_MESCO</name>
<evidence type="ECO:0000256" key="2">
    <source>
        <dbReference type="ARBA" id="ARBA00022473"/>
    </source>
</evidence>
<dbReference type="PANTHER" id="PTHR12916:SF4">
    <property type="entry name" value="UNINFLATABLE, ISOFORM C"/>
    <property type="match status" value="1"/>
</dbReference>
<dbReference type="InterPro" id="IPR000742">
    <property type="entry name" value="EGF"/>
</dbReference>
<dbReference type="GO" id="GO:0023052">
    <property type="term" value="P:signaling"/>
    <property type="evidence" value="ECO:0007669"/>
    <property type="project" value="UniProtKB-ARBA"/>
</dbReference>
<feature type="domain" description="EGF-like" evidence="17">
    <location>
        <begin position="321"/>
        <end position="354"/>
    </location>
</feature>
<dbReference type="PROSITE" id="PS01186">
    <property type="entry name" value="EGF_2"/>
    <property type="match status" value="6"/>
</dbReference>
<evidence type="ECO:0000256" key="3">
    <source>
        <dbReference type="ARBA" id="ARBA00022475"/>
    </source>
</evidence>
<feature type="disulfide bond" evidence="14">
    <location>
        <begin position="195"/>
        <end position="204"/>
    </location>
</feature>
<dbReference type="SMART" id="SM00181">
    <property type="entry name" value="EGF"/>
    <property type="match status" value="8"/>
</dbReference>
<dbReference type="Pfam" id="PF23106">
    <property type="entry name" value="EGF_Teneurin"/>
    <property type="match status" value="1"/>
</dbReference>
<evidence type="ECO:0000256" key="5">
    <source>
        <dbReference type="ARBA" id="ARBA00022692"/>
    </source>
</evidence>
<feature type="disulfide bond" evidence="13">
    <location>
        <begin position="512"/>
        <end position="521"/>
    </location>
</feature>
<dbReference type="InterPro" id="IPR001774">
    <property type="entry name" value="DSL"/>
</dbReference>
<dbReference type="AlphaFoldDB" id="A0A5K3EVY9"/>
<evidence type="ECO:0000256" key="14">
    <source>
        <dbReference type="PROSITE-ProRule" id="PRU00377"/>
    </source>
</evidence>
<comment type="caution">
    <text evidence="13">Lacks conserved residue(s) required for the propagation of feature annotation.</text>
</comment>
<keyword evidence="7 15" id="KW-0677">Repeat</keyword>
<dbReference type="PANTHER" id="PTHR12916">
    <property type="entry name" value="CYTOCHROME C OXIDASE POLYPEPTIDE VIC-2"/>
    <property type="match status" value="1"/>
</dbReference>
<dbReference type="PROSITE" id="PS51051">
    <property type="entry name" value="DSL"/>
    <property type="match status" value="1"/>
</dbReference>
<dbReference type="InterPro" id="IPR018097">
    <property type="entry name" value="EGF_Ca-bd_CS"/>
</dbReference>
<evidence type="ECO:0000256" key="13">
    <source>
        <dbReference type="PROSITE-ProRule" id="PRU00076"/>
    </source>
</evidence>
<comment type="function">
    <text evidence="15">Putative Notch ligand involved in the mediation of Notch signaling.</text>
</comment>
<feature type="disulfide bond" evidence="13">
    <location>
        <begin position="309"/>
        <end position="318"/>
    </location>
</feature>
<keyword evidence="2 15" id="KW-0217">Developmental protein</keyword>
<evidence type="ECO:0000256" key="9">
    <source>
        <dbReference type="ARBA" id="ARBA00022989"/>
    </source>
</evidence>
<evidence type="ECO:0000259" key="18">
    <source>
        <dbReference type="PROSITE" id="PS51051"/>
    </source>
</evidence>
<keyword evidence="9 15" id="KW-1133">Transmembrane helix</keyword>
<keyword evidence="5 15" id="KW-0812">Transmembrane</keyword>
<dbReference type="FunFam" id="2.10.25.10:FF:000061">
    <property type="entry name" value="Delta-like protein"/>
    <property type="match status" value="1"/>
</dbReference>
<feature type="domain" description="EGF-like" evidence="17">
    <location>
        <begin position="277"/>
        <end position="319"/>
    </location>
</feature>
<keyword evidence="8" id="KW-0106">Calcium</keyword>
<keyword evidence="11 13" id="KW-1015">Disulfide bond</keyword>
<dbReference type="Gene3D" id="2.10.25.10">
    <property type="entry name" value="Laminin"/>
    <property type="match status" value="6"/>
</dbReference>
<feature type="transmembrane region" description="Helical" evidence="16">
    <location>
        <begin position="560"/>
        <end position="581"/>
    </location>
</feature>
<dbReference type="GO" id="GO:0007154">
    <property type="term" value="P:cell communication"/>
    <property type="evidence" value="ECO:0007669"/>
    <property type="project" value="InterPro"/>
</dbReference>
<keyword evidence="10 15" id="KW-0472">Membrane</keyword>
<dbReference type="Pfam" id="PF00008">
    <property type="entry name" value="EGF"/>
    <property type="match status" value="3"/>
</dbReference>
<feature type="domain" description="EGF-like" evidence="17">
    <location>
        <begin position="486"/>
        <end position="522"/>
    </location>
</feature>
<proteinExistence type="predicted"/>
<reference evidence="19" key="1">
    <citation type="submission" date="2019-11" db="UniProtKB">
        <authorList>
            <consortium name="WormBaseParasite"/>
        </authorList>
    </citation>
    <scope>IDENTIFICATION</scope>
</reference>
<feature type="disulfide bond" evidence="13">
    <location>
        <begin position="344"/>
        <end position="353"/>
    </location>
</feature>
<evidence type="ECO:0000256" key="12">
    <source>
        <dbReference type="ARBA" id="ARBA00023180"/>
    </source>
</evidence>
<sequence length="722" mass="80105">LHQNRDLFEFHVADLQLPSEGDTRLSVCCLPGTWIPRDYCATRCRVLLEACILPTRSRQRALTCGGANDTTVFRTGVIFSDGKLLNTTHDFSIHLYRKIRGPLHLQFSLYHRSPIGDEVLLTQFSPLSIKERPRRVWTTQTLKTPDSAIAITLTLSHRISCPPNYYGDACERYCAPRDSDLGHYKCDSKDGRIVCLPGWRGSQCTEAICKAGCLHGTCESPGVCKCREGWEGDACDQCIPFPGCTHGTCKFNLSLGHHEPFTCECKPGWSGMLCTIDTQYCSNHPHTCLNGGVCHSTPTETLPGYTCQCPLGYEGYHCESPNQDCRVYRCSSHGICQTNGDCACFDGFYGPNCQFNQTHCSQHPCQGSQSLCIPLNNTTPQPANAKKIINYRCECQAGLTGRNCELKIRHCDSRPCLHDGKCVELQLGSDGYQCICLPGFRGRHCELPNSACQHLPCANGGQCVDRANRVECHCPAGWSGPTCRQNVNECKNPVCKNGAACRDHPGTYECLCAPGWTGQDCDIPTSLYNVSDANSTTARPGCISSCDDTVWQQATIIRCAVIGSTAILLTITLISSLLVFLRHRARRHKKPGLEEIHRPVLQSRTQQVYWNSTMMPERFLMYPSTEPVCQKFHPSVKERLNVEKVQHYDHATLHPTKGMSAEVAVTGPPRFPTSSLPISHIVPLCSPSVHHAIVYTCQTPPPPYEDLVHANSSMRKKHQRKA</sequence>
<keyword evidence="3" id="KW-1003">Cell membrane</keyword>
<evidence type="ECO:0000256" key="16">
    <source>
        <dbReference type="SAM" id="Phobius"/>
    </source>
</evidence>
<dbReference type="InterPro" id="IPR001881">
    <property type="entry name" value="EGF-like_Ca-bd_dom"/>
</dbReference>
<dbReference type="SUPFAM" id="SSF57184">
    <property type="entry name" value="Growth factor receptor domain"/>
    <property type="match status" value="2"/>
</dbReference>
<evidence type="ECO:0000256" key="8">
    <source>
        <dbReference type="ARBA" id="ARBA00022837"/>
    </source>
</evidence>
<feature type="disulfide bond" evidence="13">
    <location>
        <begin position="474"/>
        <end position="483"/>
    </location>
</feature>
<feature type="domain" description="EGF-like" evidence="17">
    <location>
        <begin position="407"/>
        <end position="446"/>
    </location>
</feature>
<dbReference type="PROSITE" id="PS01187">
    <property type="entry name" value="EGF_CA"/>
    <property type="match status" value="1"/>
</dbReference>
<dbReference type="GO" id="GO:0005509">
    <property type="term" value="F:calcium ion binding"/>
    <property type="evidence" value="ECO:0007669"/>
    <property type="project" value="InterPro"/>
</dbReference>
<keyword evidence="6 15" id="KW-0732">Signal</keyword>
<feature type="disulfide bond" evidence="14">
    <location>
        <begin position="174"/>
        <end position="186"/>
    </location>
</feature>
<dbReference type="Pfam" id="PF21700">
    <property type="entry name" value="EGF_DL_JAG"/>
    <property type="match status" value="1"/>
</dbReference>
<dbReference type="FunFam" id="2.10.25.10:FF:000066">
    <property type="entry name" value="FAT atypical cadherin 4"/>
    <property type="match status" value="1"/>
</dbReference>
<feature type="disulfide bond" evidence="13">
    <location>
        <begin position="395"/>
        <end position="404"/>
    </location>
</feature>
<dbReference type="Pfam" id="PF12661">
    <property type="entry name" value="hEGF"/>
    <property type="match status" value="1"/>
</dbReference>
<feature type="disulfide bond" evidence="14">
    <location>
        <begin position="161"/>
        <end position="170"/>
    </location>
</feature>
<dbReference type="PROSITE" id="PS00010">
    <property type="entry name" value="ASX_HYDROXYL"/>
    <property type="match status" value="1"/>
</dbReference>
<dbReference type="InterPro" id="IPR000152">
    <property type="entry name" value="EGF-type_Asp/Asn_hydroxyl_site"/>
</dbReference>
<comment type="subcellular location">
    <subcellularLocation>
        <location evidence="1">Cell membrane</location>
        <topology evidence="1">Single-pass type I membrane protein</topology>
    </subcellularLocation>
    <subcellularLocation>
        <location evidence="15">Membrane</location>
        <topology evidence="15">Single-pass type I membrane protein</topology>
    </subcellularLocation>
</comment>
<feature type="domain" description="EGF-like" evidence="17">
    <location>
        <begin position="448"/>
        <end position="484"/>
    </location>
</feature>
<evidence type="ECO:0000256" key="7">
    <source>
        <dbReference type="ARBA" id="ARBA00022737"/>
    </source>
</evidence>
<dbReference type="CDD" id="cd00054">
    <property type="entry name" value="EGF_CA"/>
    <property type="match status" value="4"/>
</dbReference>
<evidence type="ECO:0000259" key="17">
    <source>
        <dbReference type="PROSITE" id="PS50026"/>
    </source>
</evidence>
<dbReference type="PROSITE" id="PS00022">
    <property type="entry name" value="EGF_1"/>
    <property type="match status" value="8"/>
</dbReference>
<evidence type="ECO:0000256" key="4">
    <source>
        <dbReference type="ARBA" id="ARBA00022536"/>
    </source>
</evidence>
<dbReference type="Pfam" id="PF01414">
    <property type="entry name" value="DSL"/>
    <property type="match status" value="1"/>
</dbReference>
<keyword evidence="4 13" id="KW-0245">EGF-like domain</keyword>
<evidence type="ECO:0000256" key="10">
    <source>
        <dbReference type="ARBA" id="ARBA00023136"/>
    </source>
</evidence>
<feature type="domain" description="DSL" evidence="18">
    <location>
        <begin position="159"/>
        <end position="204"/>
    </location>
</feature>
<dbReference type="WBParaSite" id="MCU_003533-RA">
    <property type="protein sequence ID" value="MCU_003533-RA"/>
    <property type="gene ID" value="MCU_003533"/>
</dbReference>
<accession>A0A5K3EVY9</accession>